<dbReference type="InterPro" id="IPR007129">
    <property type="entry name" value="Ubiqinol_cyt_c_chaperone_CPB3"/>
</dbReference>
<keyword evidence="5" id="KW-1185">Reference proteome</keyword>
<evidence type="ECO:0000313" key="5">
    <source>
        <dbReference type="Proteomes" id="UP000217076"/>
    </source>
</evidence>
<sequence length="185" mass="20429">MIWRRWQERRQARRAIREAADRLYAAVVAQARQPGFYTVCGVADTLDGRFDMIALHATLVMHRLKGRGAAAGVVSQALYDRLFVDMDQSLREMGVGDMSIARKVKRMSAAFSGRLAAYDAALSETIDGPLSDVLFRNLYRSAESVSAEQVARVAAYARQSVRHLETQPLDALLAGEVDFPAAPEA</sequence>
<dbReference type="STRING" id="83401.SAMN05421742_103261"/>
<reference evidence="5" key="1">
    <citation type="submission" date="2016-10" db="EMBL/GenBank/DDBJ databases">
        <authorList>
            <person name="Varghese N."/>
            <person name="Submissions S."/>
        </authorList>
    </citation>
    <scope>NUCLEOTIDE SEQUENCE [LARGE SCALE GENOMIC DNA]</scope>
    <source>
        <strain evidence="5">930I</strain>
    </source>
</reference>
<comment type="similarity">
    <text evidence="2">Belongs to the UPF0174 family.</text>
</comment>
<dbReference type="PANTHER" id="PTHR12184">
    <property type="entry name" value="UBIQUINOL-CYTOCHROME C REDUCTASE COMPLEX ASSEMBLY FACTOR 1 FAMILY MEMBER"/>
    <property type="match status" value="1"/>
</dbReference>
<evidence type="ECO:0000256" key="1">
    <source>
        <dbReference type="ARBA" id="ARBA00006407"/>
    </source>
</evidence>
<dbReference type="RefSeq" id="WP_092617157.1">
    <property type="nucleotide sequence ID" value="NZ_FNCV01000003.1"/>
</dbReference>
<dbReference type="EMBL" id="FNCV01000003">
    <property type="protein sequence ID" value="SDG94083.1"/>
    <property type="molecule type" value="Genomic_DNA"/>
</dbReference>
<gene>
    <name evidence="4" type="ORF">SAMN05421742_103261</name>
</gene>
<proteinExistence type="inferred from homology"/>
<dbReference type="Proteomes" id="UP000217076">
    <property type="component" value="Unassembled WGS sequence"/>
</dbReference>
<protein>
    <submittedName>
        <fullName evidence="4">Cytochrome b pre-mRNA-processing protein 3</fullName>
    </submittedName>
</protein>
<feature type="domain" description="Ubiquinol-cytochrome c chaperone" evidence="3">
    <location>
        <begin position="40"/>
        <end position="178"/>
    </location>
</feature>
<evidence type="ECO:0000256" key="2">
    <source>
        <dbReference type="ARBA" id="ARBA00006436"/>
    </source>
</evidence>
<dbReference type="InterPro" id="IPR021150">
    <property type="entry name" value="Ubiq_cyt_c_chap"/>
</dbReference>
<evidence type="ECO:0000259" key="3">
    <source>
        <dbReference type="Pfam" id="PF03981"/>
    </source>
</evidence>
<dbReference type="PIRSF" id="PIRSF032079">
    <property type="entry name" value="UCP032079"/>
    <property type="match status" value="1"/>
</dbReference>
<dbReference type="AlphaFoldDB" id="A0A1G7YCL5"/>
<evidence type="ECO:0000313" key="4">
    <source>
        <dbReference type="EMBL" id="SDG94083.1"/>
    </source>
</evidence>
<organism evidence="4 5">
    <name type="scientific">Roseospirillum parvum</name>
    <dbReference type="NCBI Taxonomy" id="83401"/>
    <lineage>
        <taxon>Bacteria</taxon>
        <taxon>Pseudomonadati</taxon>
        <taxon>Pseudomonadota</taxon>
        <taxon>Alphaproteobacteria</taxon>
        <taxon>Rhodospirillales</taxon>
        <taxon>Rhodospirillaceae</taxon>
        <taxon>Roseospirillum</taxon>
    </lineage>
</organism>
<accession>A0A1G7YCL5</accession>
<name>A0A1G7YCL5_9PROT</name>
<comment type="similarity">
    <text evidence="1">Belongs to the CBP3 family.</text>
</comment>
<dbReference type="Pfam" id="PF03981">
    <property type="entry name" value="Ubiq_cyt_C_chap"/>
    <property type="match status" value="1"/>
</dbReference>
<dbReference type="PANTHER" id="PTHR12184:SF1">
    <property type="entry name" value="UBIQUINOL-CYTOCHROME-C REDUCTASE COMPLEX ASSEMBLY FACTOR 1"/>
    <property type="match status" value="1"/>
</dbReference>
<dbReference type="InterPro" id="IPR014569">
    <property type="entry name" value="Ubq_cyt-c_CBP3-rel"/>
</dbReference>
<dbReference type="OrthoDB" id="7158889at2"/>